<dbReference type="SUPFAM" id="SSF46785">
    <property type="entry name" value="Winged helix' DNA-binding domain"/>
    <property type="match status" value="1"/>
</dbReference>
<evidence type="ECO:0000313" key="1">
    <source>
        <dbReference type="EMBL" id="GAG14264.1"/>
    </source>
</evidence>
<feature type="non-terminal residue" evidence="1">
    <location>
        <position position="96"/>
    </location>
</feature>
<gene>
    <name evidence="1" type="ORF">S01H1_59436</name>
</gene>
<evidence type="ECO:0008006" key="2">
    <source>
        <dbReference type="Google" id="ProtNLM"/>
    </source>
</evidence>
<sequence>MMVGRRFLTDKGLSDKERKNFAILDAIRKRGPMARTDITKLTGFNIVTVSNYIDHYIKKGLVFEGGYDTSTGGRKPMLVDLNQKATYVIGVSFDMA</sequence>
<accession>X0V7X1</accession>
<dbReference type="InterPro" id="IPR036390">
    <property type="entry name" value="WH_DNA-bd_sf"/>
</dbReference>
<name>X0V7X1_9ZZZZ</name>
<proteinExistence type="predicted"/>
<dbReference type="InterPro" id="IPR036388">
    <property type="entry name" value="WH-like_DNA-bd_sf"/>
</dbReference>
<protein>
    <recommendedName>
        <fullName evidence="2">HTH marR-type domain-containing protein</fullName>
    </recommendedName>
</protein>
<dbReference type="Gene3D" id="1.10.10.10">
    <property type="entry name" value="Winged helix-like DNA-binding domain superfamily/Winged helix DNA-binding domain"/>
    <property type="match status" value="1"/>
</dbReference>
<organism evidence="1">
    <name type="scientific">marine sediment metagenome</name>
    <dbReference type="NCBI Taxonomy" id="412755"/>
    <lineage>
        <taxon>unclassified sequences</taxon>
        <taxon>metagenomes</taxon>
        <taxon>ecological metagenomes</taxon>
    </lineage>
</organism>
<dbReference type="AlphaFoldDB" id="X0V7X1"/>
<reference evidence="1" key="1">
    <citation type="journal article" date="2014" name="Front. Microbiol.">
        <title>High frequency of phylogenetically diverse reductive dehalogenase-homologous genes in deep subseafloor sedimentary metagenomes.</title>
        <authorList>
            <person name="Kawai M."/>
            <person name="Futagami T."/>
            <person name="Toyoda A."/>
            <person name="Takaki Y."/>
            <person name="Nishi S."/>
            <person name="Hori S."/>
            <person name="Arai W."/>
            <person name="Tsubouchi T."/>
            <person name="Morono Y."/>
            <person name="Uchiyama I."/>
            <person name="Ito T."/>
            <person name="Fujiyama A."/>
            <person name="Inagaki F."/>
            <person name="Takami H."/>
        </authorList>
    </citation>
    <scope>NUCLEOTIDE SEQUENCE</scope>
    <source>
        <strain evidence="1">Expedition CK06-06</strain>
    </source>
</reference>
<comment type="caution">
    <text evidence="1">The sequence shown here is derived from an EMBL/GenBank/DDBJ whole genome shotgun (WGS) entry which is preliminary data.</text>
</comment>
<dbReference type="EMBL" id="BARS01038867">
    <property type="protein sequence ID" value="GAG14264.1"/>
    <property type="molecule type" value="Genomic_DNA"/>
</dbReference>